<feature type="transmembrane region" description="Helical" evidence="13">
    <location>
        <begin position="393"/>
        <end position="414"/>
    </location>
</feature>
<feature type="transmembrane region" description="Helical" evidence="13">
    <location>
        <begin position="426"/>
        <end position="447"/>
    </location>
</feature>
<dbReference type="CDD" id="cd10322">
    <property type="entry name" value="SLC5sbd"/>
    <property type="match status" value="1"/>
</dbReference>
<dbReference type="GO" id="GO:0006814">
    <property type="term" value="P:sodium ion transport"/>
    <property type="evidence" value="ECO:0007669"/>
    <property type="project" value="UniProtKB-KW"/>
</dbReference>
<dbReference type="PROSITE" id="PS50283">
    <property type="entry name" value="NA_SOLUT_SYMP_3"/>
    <property type="match status" value="1"/>
</dbReference>
<feature type="transmembrane region" description="Helical" evidence="13">
    <location>
        <begin position="238"/>
        <end position="259"/>
    </location>
</feature>
<comment type="subcellular location">
    <subcellularLocation>
        <location evidence="1">Cell membrane</location>
        <topology evidence="1">Multi-pass membrane protein</topology>
    </subcellularLocation>
</comment>
<keyword evidence="15" id="KW-1185">Reference proteome</keyword>
<comment type="similarity">
    <text evidence="2 12">Belongs to the sodium:solute symporter (SSF) (TC 2.A.21) family.</text>
</comment>
<proteinExistence type="inferred from homology"/>
<keyword evidence="4" id="KW-1003">Cell membrane</keyword>
<feature type="transmembrane region" description="Helical" evidence="13">
    <location>
        <begin position="280"/>
        <end position="300"/>
    </location>
</feature>
<feature type="transmembrane region" description="Helical" evidence="13">
    <location>
        <begin position="453"/>
        <end position="471"/>
    </location>
</feature>
<keyword evidence="11" id="KW-0739">Sodium transport</keyword>
<comment type="caution">
    <text evidence="14">The sequence shown here is derived from an EMBL/GenBank/DDBJ whole genome shotgun (WGS) entry which is preliminary data.</text>
</comment>
<evidence type="ECO:0000256" key="7">
    <source>
        <dbReference type="ARBA" id="ARBA00022989"/>
    </source>
</evidence>
<evidence type="ECO:0000256" key="13">
    <source>
        <dbReference type="SAM" id="Phobius"/>
    </source>
</evidence>
<name>L9VKL7_9EURY</name>
<feature type="transmembrane region" description="Helical" evidence="13">
    <location>
        <begin position="56"/>
        <end position="80"/>
    </location>
</feature>
<dbReference type="InterPro" id="IPR018212">
    <property type="entry name" value="Na/solute_symporter_CS"/>
</dbReference>
<sequence length="500" mass="52842">MISPMQVTPEVSSGPEAILMLVLYFILVMAIGVYFFKKSRESTGDFWIAGGNIPLYVQVFAYFAVTASAGSFFGFGGFAYAFGAAFSTMVVVAVCAGGLMMMITIAAPMRRSGVYTVPDYLKKRYQSTTVRLVAGIIFAVASWAYLVPQLTAAGITMEFVLPSLGYELGILVSVVIFALYVSLGGMWAVTWTDFIQGIMMFILTLLPLPIIFADMGVGGTLSGAMANDPTFAGNSAPYLMVLGIGFTWILAFLGLPQFGQRALASADAKTARRGFMWMNLLYISAFVLSAFFVAGAAMALEPNLATADHFYYAVLVEYTGPIVQGLGAAGLLAAVMSSTDALLVALSASVSHDIPESLDVGLTEQQETRLGTLVIWVGAFAAAYFAISPPGIIGIMTTIIAGGAASGLFPALAIGTWWKRANAPGAIASMLVGGGSYVVLFLGGYMPVEQSEVLVTVPLGVITFVAVTLATRRPTGEELQGFIQFHQTGDTPTKVVTDDD</sequence>
<dbReference type="EMBL" id="AOHW01000045">
    <property type="protein sequence ID" value="ELY37755.1"/>
    <property type="molecule type" value="Genomic_DNA"/>
</dbReference>
<evidence type="ECO:0000256" key="3">
    <source>
        <dbReference type="ARBA" id="ARBA00022448"/>
    </source>
</evidence>
<accession>L9VKL7</accession>
<dbReference type="PANTHER" id="PTHR48086">
    <property type="entry name" value="SODIUM/PROLINE SYMPORTER-RELATED"/>
    <property type="match status" value="1"/>
</dbReference>
<dbReference type="eggNOG" id="arCOG01317">
    <property type="taxonomic scope" value="Archaea"/>
</dbReference>
<keyword evidence="10 13" id="KW-0472">Membrane</keyword>
<keyword evidence="7 13" id="KW-1133">Transmembrane helix</keyword>
<dbReference type="Proteomes" id="UP000011599">
    <property type="component" value="Unassembled WGS sequence"/>
</dbReference>
<evidence type="ECO:0000256" key="6">
    <source>
        <dbReference type="ARBA" id="ARBA00022847"/>
    </source>
</evidence>
<evidence type="ECO:0000256" key="10">
    <source>
        <dbReference type="ARBA" id="ARBA00023136"/>
    </source>
</evidence>
<dbReference type="PROSITE" id="PS00456">
    <property type="entry name" value="NA_SOLUT_SYMP_1"/>
    <property type="match status" value="1"/>
</dbReference>
<dbReference type="InterPro" id="IPR001734">
    <property type="entry name" value="Na/solute_symporter"/>
</dbReference>
<feature type="transmembrane region" description="Helical" evidence="13">
    <location>
        <begin position="17"/>
        <end position="36"/>
    </location>
</feature>
<dbReference type="GO" id="GO:0005886">
    <property type="term" value="C:plasma membrane"/>
    <property type="evidence" value="ECO:0007669"/>
    <property type="project" value="UniProtKB-SubCell"/>
</dbReference>
<feature type="transmembrane region" description="Helical" evidence="13">
    <location>
        <begin position="201"/>
        <end position="226"/>
    </location>
</feature>
<evidence type="ECO:0000256" key="8">
    <source>
        <dbReference type="ARBA" id="ARBA00023053"/>
    </source>
</evidence>
<dbReference type="Gene3D" id="1.20.1730.10">
    <property type="entry name" value="Sodium/glucose cotransporter"/>
    <property type="match status" value="1"/>
</dbReference>
<dbReference type="PATRIC" id="fig|1114856.3.peg.4060"/>
<evidence type="ECO:0000313" key="15">
    <source>
        <dbReference type="Proteomes" id="UP000011599"/>
    </source>
</evidence>
<dbReference type="GO" id="GO:0046942">
    <property type="term" value="P:carboxylic acid transport"/>
    <property type="evidence" value="ECO:0007669"/>
    <property type="project" value="UniProtKB-ARBA"/>
</dbReference>
<dbReference type="GO" id="GO:0015293">
    <property type="term" value="F:symporter activity"/>
    <property type="evidence" value="ECO:0007669"/>
    <property type="project" value="UniProtKB-KW"/>
</dbReference>
<keyword evidence="8" id="KW-0915">Sodium</keyword>
<evidence type="ECO:0000256" key="4">
    <source>
        <dbReference type="ARBA" id="ARBA00022475"/>
    </source>
</evidence>
<dbReference type="STRING" id="1114856.GCA_000383975_04224"/>
<evidence type="ECO:0000256" key="12">
    <source>
        <dbReference type="RuleBase" id="RU362091"/>
    </source>
</evidence>
<keyword evidence="6" id="KW-0769">Symport</keyword>
<evidence type="ECO:0000256" key="9">
    <source>
        <dbReference type="ARBA" id="ARBA00023065"/>
    </source>
</evidence>
<feature type="transmembrane region" description="Helical" evidence="13">
    <location>
        <begin position="86"/>
        <end position="107"/>
    </location>
</feature>
<keyword evidence="9" id="KW-0406">Ion transport</keyword>
<organism evidence="14 15">
    <name type="scientific">Natronorubrum tibetense GA33</name>
    <dbReference type="NCBI Taxonomy" id="1114856"/>
    <lineage>
        <taxon>Archaea</taxon>
        <taxon>Methanobacteriati</taxon>
        <taxon>Methanobacteriota</taxon>
        <taxon>Stenosarchaea group</taxon>
        <taxon>Halobacteria</taxon>
        <taxon>Halobacteriales</taxon>
        <taxon>Natrialbaceae</taxon>
        <taxon>Natronorubrum</taxon>
    </lineage>
</organism>
<evidence type="ECO:0000256" key="11">
    <source>
        <dbReference type="ARBA" id="ARBA00023201"/>
    </source>
</evidence>
<keyword evidence="5 13" id="KW-0812">Transmembrane</keyword>
<reference evidence="14 15" key="1">
    <citation type="journal article" date="2014" name="PLoS Genet.">
        <title>Phylogenetically driven sequencing of extremely halophilic archaea reveals strategies for static and dynamic osmo-response.</title>
        <authorList>
            <person name="Becker E.A."/>
            <person name="Seitzer P.M."/>
            <person name="Tritt A."/>
            <person name="Larsen D."/>
            <person name="Krusor M."/>
            <person name="Yao A.I."/>
            <person name="Wu D."/>
            <person name="Madern D."/>
            <person name="Eisen J.A."/>
            <person name="Darling A.E."/>
            <person name="Facciotti M.T."/>
        </authorList>
    </citation>
    <scope>NUCLEOTIDE SEQUENCE [LARGE SCALE GENOMIC DNA]</scope>
    <source>
        <strain evidence="14 15">GA33</strain>
    </source>
</reference>
<gene>
    <name evidence="14" type="primary">panF</name>
    <name evidence="14" type="ORF">C496_19645</name>
</gene>
<feature type="transmembrane region" description="Helical" evidence="13">
    <location>
        <begin position="370"/>
        <end position="387"/>
    </location>
</feature>
<dbReference type="AlphaFoldDB" id="L9VKL7"/>
<dbReference type="InterPro" id="IPR038377">
    <property type="entry name" value="Na/Glc_symporter_sf"/>
</dbReference>
<dbReference type="InterPro" id="IPR050277">
    <property type="entry name" value="Sodium:Solute_Symporter"/>
</dbReference>
<evidence type="ECO:0000313" key="14">
    <source>
        <dbReference type="EMBL" id="ELY37755.1"/>
    </source>
</evidence>
<keyword evidence="3" id="KW-0813">Transport</keyword>
<evidence type="ECO:0000256" key="1">
    <source>
        <dbReference type="ARBA" id="ARBA00004651"/>
    </source>
</evidence>
<evidence type="ECO:0000256" key="2">
    <source>
        <dbReference type="ARBA" id="ARBA00006434"/>
    </source>
</evidence>
<dbReference type="Pfam" id="PF00474">
    <property type="entry name" value="SSF"/>
    <property type="match status" value="1"/>
</dbReference>
<evidence type="ECO:0000256" key="5">
    <source>
        <dbReference type="ARBA" id="ARBA00022692"/>
    </source>
</evidence>
<protein>
    <submittedName>
        <fullName evidence="14">Sodium/panthothenate symporter</fullName>
    </submittedName>
</protein>
<dbReference type="PANTHER" id="PTHR48086:SF3">
    <property type="entry name" value="SODIUM_PROLINE SYMPORTER"/>
    <property type="match status" value="1"/>
</dbReference>
<feature type="transmembrane region" description="Helical" evidence="13">
    <location>
        <begin position="168"/>
        <end position="189"/>
    </location>
</feature>
<feature type="transmembrane region" description="Helical" evidence="13">
    <location>
        <begin position="128"/>
        <end position="148"/>
    </location>
</feature>